<organism evidence="13 14">
    <name type="scientific">Aspergillus terreus</name>
    <dbReference type="NCBI Taxonomy" id="33178"/>
    <lineage>
        <taxon>Eukaryota</taxon>
        <taxon>Fungi</taxon>
        <taxon>Dikarya</taxon>
        <taxon>Ascomycota</taxon>
        <taxon>Pezizomycotina</taxon>
        <taxon>Eurotiomycetes</taxon>
        <taxon>Eurotiomycetidae</taxon>
        <taxon>Eurotiales</taxon>
        <taxon>Aspergillaceae</taxon>
        <taxon>Aspergillus</taxon>
        <taxon>Aspergillus subgen. Circumdati</taxon>
    </lineage>
</organism>
<dbReference type="GO" id="GO:0009986">
    <property type="term" value="C:cell surface"/>
    <property type="evidence" value="ECO:0007669"/>
    <property type="project" value="TreeGrafter"/>
</dbReference>
<dbReference type="GO" id="GO:0009277">
    <property type="term" value="C:fungal-type cell wall"/>
    <property type="evidence" value="ECO:0007669"/>
    <property type="project" value="TreeGrafter"/>
</dbReference>
<keyword evidence="8" id="KW-0326">Glycosidase</keyword>
<dbReference type="EC" id="3.2.1.58" evidence="10"/>
<dbReference type="GO" id="GO:0016740">
    <property type="term" value="F:transferase activity"/>
    <property type="evidence" value="ECO:0007669"/>
    <property type="project" value="UniProtKB-KW"/>
</dbReference>
<evidence type="ECO:0000256" key="10">
    <source>
        <dbReference type="ARBA" id="ARBA00038929"/>
    </source>
</evidence>
<keyword evidence="7" id="KW-0325">Glycoprotein</keyword>
<dbReference type="VEuPathDB" id="FungiDB:ATEG_00336"/>
<dbReference type="InterPro" id="IPR000490">
    <property type="entry name" value="Glyco_hydro_17"/>
</dbReference>
<gene>
    <name evidence="13" type="ORF">ATEIFO6365_0003033200</name>
</gene>
<dbReference type="PANTHER" id="PTHR16631:SF26">
    <property type="entry name" value="GLUCAN 1,3-BETA-GLUCOSIDASE"/>
    <property type="match status" value="1"/>
</dbReference>
<dbReference type="PANTHER" id="PTHR16631">
    <property type="entry name" value="GLUCAN 1,3-BETA-GLUCOSIDASE"/>
    <property type="match status" value="1"/>
</dbReference>
<name>A0A5M3YVI7_ASPTE</name>
<comment type="catalytic activity">
    <reaction evidence="9">
        <text>Successive hydrolysis of beta-D-glucose units from the non-reducing ends of (1-&gt;3)-beta-D-glucans, releasing alpha-glucose.</text>
        <dbReference type="EC" id="3.2.1.58"/>
    </reaction>
</comment>
<keyword evidence="4" id="KW-0964">Secreted</keyword>
<sequence>MRVSGVVPFLLAALPAVSADRGTLGFALGNKNADGSCKTSKDYQTDFDALKEVTTLVRTYSASDCDTAQNIIPAAKAKGFKVVLGVWPDYQQSLDEDVEALSKSVPGNEDVVDAITVGSEVLYRGDLTAQVLLERIETVQKKFPKVTIGTVDSWNKFADGTADPIITSGKVNYFLANGFAYWQGQKIDNATNTYFDDMAQAKAHIEKVAGANAKNIRFGNGETGWPTDGGSDYGDAKASTALAQEYYKKAVCGMIEWGIDVFYFEAFDEPWKPKSTGDNGQASDETHWGLFTADRKPKWDNLKCPTN</sequence>
<dbReference type="Pfam" id="PF00332">
    <property type="entry name" value="Glyco_hydro_17"/>
    <property type="match status" value="1"/>
</dbReference>
<dbReference type="GO" id="GO:0071555">
    <property type="term" value="P:cell wall organization"/>
    <property type="evidence" value="ECO:0007669"/>
    <property type="project" value="TreeGrafter"/>
</dbReference>
<evidence type="ECO:0000256" key="3">
    <source>
        <dbReference type="ARBA" id="ARBA00022512"/>
    </source>
</evidence>
<dbReference type="GO" id="GO:0005975">
    <property type="term" value="P:carbohydrate metabolic process"/>
    <property type="evidence" value="ECO:0007669"/>
    <property type="project" value="InterPro"/>
</dbReference>
<comment type="similarity">
    <text evidence="2 12">Belongs to the glycosyl hydrolase 17 family.</text>
</comment>
<dbReference type="Gene3D" id="3.20.20.80">
    <property type="entry name" value="Glycosidases"/>
    <property type="match status" value="2"/>
</dbReference>
<keyword evidence="3" id="KW-0134">Cell wall</keyword>
<dbReference type="AlphaFoldDB" id="A0A5M3YVI7"/>
<protein>
    <recommendedName>
        <fullName evidence="10">glucan 1,3-beta-glucosidase</fullName>
        <ecNumber evidence="10">3.2.1.58</ecNumber>
    </recommendedName>
    <alternativeName>
        <fullName evidence="11">Exo-1,3-beta-glucanase</fullName>
    </alternativeName>
</protein>
<evidence type="ECO:0000256" key="8">
    <source>
        <dbReference type="ARBA" id="ARBA00023295"/>
    </source>
</evidence>
<keyword evidence="14" id="KW-1185">Reference proteome</keyword>
<dbReference type="OrthoDB" id="1293114at2759"/>
<evidence type="ECO:0000313" key="13">
    <source>
        <dbReference type="EMBL" id="GFF14266.1"/>
    </source>
</evidence>
<dbReference type="GO" id="GO:0004338">
    <property type="term" value="F:glucan exo-1,3-beta-glucosidase activity"/>
    <property type="evidence" value="ECO:0007669"/>
    <property type="project" value="UniProtKB-EC"/>
</dbReference>
<accession>A0A5M3YVI7</accession>
<keyword evidence="13" id="KW-0808">Transferase</keyword>
<dbReference type="InterPro" id="IPR017853">
    <property type="entry name" value="GH"/>
</dbReference>
<dbReference type="GO" id="GO:0005576">
    <property type="term" value="C:extracellular region"/>
    <property type="evidence" value="ECO:0007669"/>
    <property type="project" value="TreeGrafter"/>
</dbReference>
<comment type="caution">
    <text evidence="13">The sequence shown here is derived from an EMBL/GenBank/DDBJ whole genome shotgun (WGS) entry which is preliminary data.</text>
</comment>
<dbReference type="GO" id="GO:0042973">
    <property type="term" value="F:glucan endo-1,3-beta-D-glucosidase activity"/>
    <property type="evidence" value="ECO:0007669"/>
    <property type="project" value="TreeGrafter"/>
</dbReference>
<dbReference type="Proteomes" id="UP000452235">
    <property type="component" value="Unassembled WGS sequence"/>
</dbReference>
<evidence type="ECO:0000256" key="1">
    <source>
        <dbReference type="ARBA" id="ARBA00004191"/>
    </source>
</evidence>
<dbReference type="InterPro" id="IPR050732">
    <property type="entry name" value="Beta-glucan_modifiers"/>
</dbReference>
<keyword evidence="5" id="KW-0732">Signal</keyword>
<evidence type="ECO:0000313" key="14">
    <source>
        <dbReference type="Proteomes" id="UP000452235"/>
    </source>
</evidence>
<evidence type="ECO:0000256" key="7">
    <source>
        <dbReference type="ARBA" id="ARBA00023180"/>
    </source>
</evidence>
<keyword evidence="6" id="KW-0378">Hydrolase</keyword>
<dbReference type="SUPFAM" id="SSF51445">
    <property type="entry name" value="(Trans)glycosidases"/>
    <property type="match status" value="1"/>
</dbReference>
<evidence type="ECO:0000256" key="11">
    <source>
        <dbReference type="ARBA" id="ARBA00041761"/>
    </source>
</evidence>
<evidence type="ECO:0000256" key="5">
    <source>
        <dbReference type="ARBA" id="ARBA00022729"/>
    </source>
</evidence>
<evidence type="ECO:0000256" key="6">
    <source>
        <dbReference type="ARBA" id="ARBA00022801"/>
    </source>
</evidence>
<dbReference type="EMBL" id="BLJY01000003">
    <property type="protein sequence ID" value="GFF14266.1"/>
    <property type="molecule type" value="Genomic_DNA"/>
</dbReference>
<evidence type="ECO:0000256" key="2">
    <source>
        <dbReference type="ARBA" id="ARBA00008773"/>
    </source>
</evidence>
<proteinExistence type="inferred from homology"/>
<evidence type="ECO:0000256" key="9">
    <source>
        <dbReference type="ARBA" id="ARBA00036824"/>
    </source>
</evidence>
<evidence type="ECO:0000256" key="12">
    <source>
        <dbReference type="RuleBase" id="RU004335"/>
    </source>
</evidence>
<reference evidence="13 14" key="1">
    <citation type="submission" date="2020-01" db="EMBL/GenBank/DDBJ databases">
        <title>Aspergillus terreus IFO 6365 whole genome shotgun sequence.</title>
        <authorList>
            <person name="Kanamasa S."/>
            <person name="Takahashi H."/>
        </authorList>
    </citation>
    <scope>NUCLEOTIDE SEQUENCE [LARGE SCALE GENOMIC DNA]</scope>
    <source>
        <strain evidence="13 14">IFO 6365</strain>
    </source>
</reference>
<evidence type="ECO:0000256" key="4">
    <source>
        <dbReference type="ARBA" id="ARBA00022525"/>
    </source>
</evidence>
<comment type="subcellular location">
    <subcellularLocation>
        <location evidence="1">Secreted</location>
        <location evidence="1">Cell wall</location>
    </subcellularLocation>
</comment>